<name>A0ABS5FM12_9BRAD</name>
<dbReference type="PANTHER" id="PTHR33620">
    <property type="entry name" value="UREASE ACCESSORY PROTEIN F"/>
    <property type="match status" value="1"/>
</dbReference>
<reference evidence="5" key="1">
    <citation type="journal article" date="2021" name="ISME J.">
        <title>Evolutionary origin and ecological implication of a unique nif island in free-living Bradyrhizobium lineages.</title>
        <authorList>
            <person name="Tao J."/>
        </authorList>
    </citation>
    <scope>NUCLEOTIDE SEQUENCE [LARGE SCALE GENOMIC DNA]</scope>
    <source>
        <strain evidence="5">SZCCT0434</strain>
    </source>
</reference>
<dbReference type="EMBL" id="JAFCJH010000021">
    <property type="protein sequence ID" value="MBR0797817.1"/>
    <property type="molecule type" value="Genomic_DNA"/>
</dbReference>
<dbReference type="RefSeq" id="WP_212396698.1">
    <property type="nucleotide sequence ID" value="NZ_JAFCJH010000021.1"/>
</dbReference>
<dbReference type="Gene3D" id="1.10.4190.10">
    <property type="entry name" value="Urease accessory protein UreF"/>
    <property type="match status" value="1"/>
</dbReference>
<keyword evidence="1 3" id="KW-0996">Nickel insertion</keyword>
<protein>
    <recommendedName>
        <fullName evidence="3">Urease accessory protein UreF</fullName>
    </recommendedName>
</protein>
<keyword evidence="5" id="KW-1185">Reference proteome</keyword>
<evidence type="ECO:0000256" key="1">
    <source>
        <dbReference type="ARBA" id="ARBA00022988"/>
    </source>
</evidence>
<dbReference type="HAMAP" id="MF_01385">
    <property type="entry name" value="UreF"/>
    <property type="match status" value="1"/>
</dbReference>
<evidence type="ECO:0000313" key="4">
    <source>
        <dbReference type="EMBL" id="MBR0797817.1"/>
    </source>
</evidence>
<evidence type="ECO:0000256" key="3">
    <source>
        <dbReference type="HAMAP-Rule" id="MF_01385"/>
    </source>
</evidence>
<dbReference type="PANTHER" id="PTHR33620:SF1">
    <property type="entry name" value="UREASE ACCESSORY PROTEIN F"/>
    <property type="match status" value="1"/>
</dbReference>
<proteinExistence type="inferred from homology"/>
<dbReference type="InterPro" id="IPR038277">
    <property type="entry name" value="UreF_sf"/>
</dbReference>
<dbReference type="InterPro" id="IPR002639">
    <property type="entry name" value="UreF"/>
</dbReference>
<comment type="function">
    <text evidence="3">Required for maturation of urease via the functional incorporation of the urease nickel metallocenter.</text>
</comment>
<comment type="subunit">
    <text evidence="3">UreD, UreF and UreG form a complex that acts as a GTP-hydrolysis-dependent molecular chaperone, activating the urease apoprotein by helping to assemble the nickel containing metallocenter of UreC. The UreE protein probably delivers the nickel.</text>
</comment>
<comment type="similarity">
    <text evidence="3">Belongs to the UreF family.</text>
</comment>
<evidence type="ECO:0000313" key="5">
    <source>
        <dbReference type="Proteomes" id="UP001315278"/>
    </source>
</evidence>
<comment type="subcellular location">
    <subcellularLocation>
        <location evidence="3">Cytoplasm</location>
    </subcellularLocation>
</comment>
<dbReference type="PIRSF" id="PIRSF009467">
    <property type="entry name" value="Ureas_acces_UreF"/>
    <property type="match status" value="1"/>
</dbReference>
<dbReference type="Proteomes" id="UP001315278">
    <property type="component" value="Unassembled WGS sequence"/>
</dbReference>
<keyword evidence="3" id="KW-0963">Cytoplasm</keyword>
<organism evidence="4 5">
    <name type="scientific">Bradyrhizobium jicamae</name>
    <dbReference type="NCBI Taxonomy" id="280332"/>
    <lineage>
        <taxon>Bacteria</taxon>
        <taxon>Pseudomonadati</taxon>
        <taxon>Pseudomonadota</taxon>
        <taxon>Alphaproteobacteria</taxon>
        <taxon>Hyphomicrobiales</taxon>
        <taxon>Nitrobacteraceae</taxon>
        <taxon>Bradyrhizobium</taxon>
    </lineage>
</organism>
<evidence type="ECO:0000256" key="2">
    <source>
        <dbReference type="ARBA" id="ARBA00023186"/>
    </source>
</evidence>
<gene>
    <name evidence="3" type="primary">ureF</name>
    <name evidence="4" type="ORF">JQ615_20740</name>
</gene>
<dbReference type="Pfam" id="PF01730">
    <property type="entry name" value="UreF"/>
    <property type="match status" value="1"/>
</dbReference>
<sequence length="245" mass="25848">MLMTTNEHNPAAGSGGMTEEEARALYRLMTWLSPSFPVGAFSYSSGIEWAVEAGDITDAASLRDWLAAMLADGSGFCDSVFLAQSHRAASGHDDATLKEIAELAAAFVPSRERQLETTTQGRAFIDIARAAWNSAGLDAMVATCDGSVVYPVAVGLVSAAHGIPLAPALHAFLHAVVSNWISAGSRLIPLGQTDSQRVLAALEPDVAETARRAGAASLDDLGSATFRADLASLRHEAQYTRLFRS</sequence>
<comment type="caution">
    <text evidence="4">The sequence shown here is derived from an EMBL/GenBank/DDBJ whole genome shotgun (WGS) entry which is preliminary data.</text>
</comment>
<keyword evidence="2 3" id="KW-0143">Chaperone</keyword>
<accession>A0ABS5FM12</accession>